<evidence type="ECO:0000313" key="14">
    <source>
        <dbReference type="EMBL" id="KAF2610838.1"/>
    </source>
</evidence>
<proteinExistence type="inferred from homology"/>
<comment type="subcellular location">
    <subcellularLocation>
        <location evidence="1">Secreted</location>
        <location evidence="1">Extracellular space</location>
        <location evidence="1">Apoplast</location>
    </subcellularLocation>
</comment>
<gene>
    <name evidence="14" type="ORF">F2Q70_00009577</name>
</gene>
<evidence type="ECO:0000256" key="1">
    <source>
        <dbReference type="ARBA" id="ARBA00004271"/>
    </source>
</evidence>
<name>A0A8S9LYX2_BRACR</name>
<keyword evidence="7" id="KW-1015">Disulfide bond</keyword>
<feature type="binding site" evidence="11">
    <location>
        <position position="65"/>
    </location>
    <ligand>
        <name>Mn(2+)</name>
        <dbReference type="ChEBI" id="CHEBI:29035"/>
    </ligand>
</feature>
<dbReference type="EMBL" id="QGKY02000089">
    <property type="protein sequence ID" value="KAF2610838.1"/>
    <property type="molecule type" value="Genomic_DNA"/>
</dbReference>
<evidence type="ECO:0000256" key="6">
    <source>
        <dbReference type="ARBA" id="ARBA00022729"/>
    </source>
</evidence>
<dbReference type="GO" id="GO:0010497">
    <property type="term" value="P:plasmodesmata-mediated intercellular transport"/>
    <property type="evidence" value="ECO:0007669"/>
    <property type="project" value="UniProtKB-ARBA"/>
</dbReference>
<dbReference type="InterPro" id="IPR001929">
    <property type="entry name" value="Germin"/>
</dbReference>
<feature type="binding site" evidence="10">
    <location>
        <position position="67"/>
    </location>
    <ligand>
        <name>oxalate</name>
        <dbReference type="ChEBI" id="CHEBI:30623"/>
    </ligand>
</feature>
<dbReference type="GO" id="GO:2000280">
    <property type="term" value="P:regulation of root development"/>
    <property type="evidence" value="ECO:0007669"/>
    <property type="project" value="UniProtKB-ARBA"/>
</dbReference>
<dbReference type="InterPro" id="IPR014710">
    <property type="entry name" value="RmlC-like_jellyroll"/>
</dbReference>
<evidence type="ECO:0000256" key="12">
    <source>
        <dbReference type="SAM" id="MobiDB-lite"/>
    </source>
</evidence>
<dbReference type="SUPFAM" id="SSF51182">
    <property type="entry name" value="RmlC-like cupins"/>
    <property type="match status" value="1"/>
</dbReference>
<organism evidence="14">
    <name type="scientific">Brassica cretica</name>
    <name type="common">Mustard</name>
    <dbReference type="NCBI Taxonomy" id="69181"/>
    <lineage>
        <taxon>Eukaryota</taxon>
        <taxon>Viridiplantae</taxon>
        <taxon>Streptophyta</taxon>
        <taxon>Embryophyta</taxon>
        <taxon>Tracheophyta</taxon>
        <taxon>Spermatophyta</taxon>
        <taxon>Magnoliopsida</taxon>
        <taxon>eudicotyledons</taxon>
        <taxon>Gunneridae</taxon>
        <taxon>Pentapetalae</taxon>
        <taxon>rosids</taxon>
        <taxon>malvids</taxon>
        <taxon>Brassicales</taxon>
        <taxon>Brassicaceae</taxon>
        <taxon>Brassiceae</taxon>
        <taxon>Brassica</taxon>
    </lineage>
</organism>
<keyword evidence="3" id="KW-0052">Apoplast</keyword>
<keyword evidence="4" id="KW-0964">Secreted</keyword>
<evidence type="ECO:0000256" key="8">
    <source>
        <dbReference type="ARBA" id="ARBA00023180"/>
    </source>
</evidence>
<sequence length="302" mass="32923">MLCKDPKLVTSNDFYFSGLNTPGNTNNRLGSSVTNVDVRRIPGLNTLGVAISRFDFAPGGQIPPHIHPRASQMILVLEGTLLVGFVSSNDYNSTLFSKVLYPGDVFAFPVGLVQCHANIGKTNAVAIGAVGSQNPGVVPIGKTLFGSRPLIDTGLLAKAFALDVNTLNDDGTRVRVKERFGLDPTGYGLGGFSLEQTSRLRRCRRRMDQPPSYPHYQSPNPNFFHRAPPPLNSNPNFFHRPPPPPLQTPNTYSIPPSPPRIRELYGTLSSLQSLLSECQRTLDSLSQNLSLEHSSPLHKDGL</sequence>
<feature type="region of interest" description="Disordered" evidence="12">
    <location>
        <begin position="207"/>
        <end position="260"/>
    </location>
</feature>
<dbReference type="GO" id="GO:0030145">
    <property type="term" value="F:manganese ion binding"/>
    <property type="evidence" value="ECO:0007669"/>
    <property type="project" value="InterPro"/>
</dbReference>
<reference evidence="14" key="1">
    <citation type="submission" date="2019-12" db="EMBL/GenBank/DDBJ databases">
        <title>Genome sequencing and annotation of Brassica cretica.</title>
        <authorList>
            <person name="Studholme D.J."/>
            <person name="Sarris P.F."/>
        </authorList>
    </citation>
    <scope>NUCLEOTIDE SEQUENCE</scope>
    <source>
        <strain evidence="14">PFS-102/07</strain>
        <tissue evidence="14">Leaf</tissue>
    </source>
</reference>
<accession>A0A8S9LYX2</accession>
<evidence type="ECO:0000256" key="5">
    <source>
        <dbReference type="ARBA" id="ARBA00022723"/>
    </source>
</evidence>
<keyword evidence="5 10" id="KW-0479">Metal-binding</keyword>
<evidence type="ECO:0000256" key="7">
    <source>
        <dbReference type="ARBA" id="ARBA00023157"/>
    </source>
</evidence>
<dbReference type="AlphaFoldDB" id="A0A8S9LYX2"/>
<protein>
    <recommendedName>
        <fullName evidence="13">Cupin type-1 domain-containing protein</fullName>
    </recommendedName>
</protein>
<dbReference type="GO" id="GO:0048046">
    <property type="term" value="C:apoplast"/>
    <property type="evidence" value="ECO:0007669"/>
    <property type="project" value="UniProtKB-SubCell"/>
</dbReference>
<dbReference type="PANTHER" id="PTHR31238">
    <property type="entry name" value="GERMIN-LIKE PROTEIN SUBFAMILY 3 MEMBER 3"/>
    <property type="match status" value="1"/>
</dbReference>
<dbReference type="InterPro" id="IPR011051">
    <property type="entry name" value="RmlC_Cupin_sf"/>
</dbReference>
<evidence type="ECO:0000256" key="9">
    <source>
        <dbReference type="ARBA" id="ARBA00023211"/>
    </source>
</evidence>
<evidence type="ECO:0000256" key="4">
    <source>
        <dbReference type="ARBA" id="ARBA00022525"/>
    </source>
</evidence>
<feature type="domain" description="Cupin type-1" evidence="13">
    <location>
        <begin position="17"/>
        <end position="168"/>
    </location>
</feature>
<dbReference type="GO" id="GO:0009506">
    <property type="term" value="C:plasmodesma"/>
    <property type="evidence" value="ECO:0007669"/>
    <property type="project" value="UniProtKB-ARBA"/>
</dbReference>
<comment type="similarity">
    <text evidence="2">Belongs to the germin family.</text>
</comment>
<dbReference type="InterPro" id="IPR006045">
    <property type="entry name" value="Cupin_1"/>
</dbReference>
<dbReference type="Gene3D" id="2.60.120.10">
    <property type="entry name" value="Jelly Rolls"/>
    <property type="match status" value="1"/>
</dbReference>
<keyword evidence="8" id="KW-0325">Glycoprotein</keyword>
<keyword evidence="9 10" id="KW-0464">Manganese</keyword>
<evidence type="ECO:0000256" key="3">
    <source>
        <dbReference type="ARBA" id="ARBA00022523"/>
    </source>
</evidence>
<dbReference type="CDD" id="cd02241">
    <property type="entry name" value="cupin_OxOx"/>
    <property type="match status" value="1"/>
</dbReference>
<evidence type="ECO:0000256" key="10">
    <source>
        <dbReference type="PIRSR" id="PIRSR601929-1"/>
    </source>
</evidence>
<dbReference type="FunFam" id="2.60.120.10:FF:000025">
    <property type="entry name" value="germin-like protein subfamily 2 member 1"/>
    <property type="match status" value="1"/>
</dbReference>
<comment type="caution">
    <text evidence="14">The sequence shown here is derived from an EMBL/GenBank/DDBJ whole genome shotgun (WGS) entry which is preliminary data.</text>
</comment>
<evidence type="ECO:0000256" key="2">
    <source>
        <dbReference type="ARBA" id="ARBA00007456"/>
    </source>
</evidence>
<dbReference type="Pfam" id="PF00190">
    <property type="entry name" value="Cupin_1"/>
    <property type="match status" value="1"/>
</dbReference>
<feature type="binding site" evidence="11">
    <location>
        <position position="67"/>
    </location>
    <ligand>
        <name>Mn(2+)</name>
        <dbReference type="ChEBI" id="CHEBI:29035"/>
    </ligand>
</feature>
<keyword evidence="6" id="KW-0732">Signal</keyword>
<evidence type="ECO:0000256" key="11">
    <source>
        <dbReference type="PIRSR" id="PIRSR601929-2"/>
    </source>
</evidence>
<dbReference type="PRINTS" id="PR00325">
    <property type="entry name" value="GERMIN"/>
</dbReference>
<evidence type="ECO:0000259" key="13">
    <source>
        <dbReference type="SMART" id="SM00835"/>
    </source>
</evidence>
<dbReference type="SMART" id="SM00835">
    <property type="entry name" value="Cupin_1"/>
    <property type="match status" value="1"/>
</dbReference>